<dbReference type="AlphaFoldDB" id="A0A6N7PWF2"/>
<dbReference type="SUPFAM" id="SSF51182">
    <property type="entry name" value="RmlC-like cupins"/>
    <property type="match status" value="1"/>
</dbReference>
<comment type="caution">
    <text evidence="1">The sequence shown here is derived from an EMBL/GenBank/DDBJ whole genome shotgun (WGS) entry which is preliminary data.</text>
</comment>
<dbReference type="Gene3D" id="2.60.120.10">
    <property type="entry name" value="Jelly Rolls"/>
    <property type="match status" value="1"/>
</dbReference>
<dbReference type="OrthoDB" id="7432190at2"/>
<gene>
    <name evidence="1" type="ORF">GF068_25085</name>
</gene>
<proteinExistence type="predicted"/>
<evidence type="ECO:0000313" key="2">
    <source>
        <dbReference type="Proteomes" id="UP000440224"/>
    </source>
</evidence>
<keyword evidence="2" id="KW-1185">Reference proteome</keyword>
<dbReference type="InterPro" id="IPR011051">
    <property type="entry name" value="RmlC_Cupin_sf"/>
</dbReference>
<accession>A0A6N7PWF2</accession>
<dbReference type="EMBL" id="WJIE01000007">
    <property type="protein sequence ID" value="MRG95166.1"/>
    <property type="molecule type" value="Genomic_DNA"/>
</dbReference>
<dbReference type="Proteomes" id="UP000440224">
    <property type="component" value="Unassembled WGS sequence"/>
</dbReference>
<dbReference type="InterPro" id="IPR014710">
    <property type="entry name" value="RmlC-like_jellyroll"/>
</dbReference>
<evidence type="ECO:0008006" key="3">
    <source>
        <dbReference type="Google" id="ProtNLM"/>
    </source>
</evidence>
<evidence type="ECO:0000313" key="1">
    <source>
        <dbReference type="EMBL" id="MRG95166.1"/>
    </source>
</evidence>
<organism evidence="1 2">
    <name type="scientific">Polyangium spumosum</name>
    <dbReference type="NCBI Taxonomy" id="889282"/>
    <lineage>
        <taxon>Bacteria</taxon>
        <taxon>Pseudomonadati</taxon>
        <taxon>Myxococcota</taxon>
        <taxon>Polyangia</taxon>
        <taxon>Polyangiales</taxon>
        <taxon>Polyangiaceae</taxon>
        <taxon>Polyangium</taxon>
    </lineage>
</organism>
<reference evidence="1 2" key="1">
    <citation type="submission" date="2019-10" db="EMBL/GenBank/DDBJ databases">
        <title>A soil myxobacterium in the family Polyangiaceae.</title>
        <authorList>
            <person name="Li Y."/>
            <person name="Wang J."/>
        </authorList>
    </citation>
    <scope>NUCLEOTIDE SEQUENCE [LARGE SCALE GENOMIC DNA]</scope>
    <source>
        <strain evidence="1 2">DSM 14734</strain>
    </source>
</reference>
<protein>
    <recommendedName>
        <fullName evidence="3">Cupin domain-containing protein</fullName>
    </recommendedName>
</protein>
<name>A0A6N7PWF2_9BACT</name>
<sequence>MRAEMPSEPRTFVLRDRPTAAGAPRAEGHVGRRVVMGACLTAALGALARYTLSAGSAAPAERRAAENVFQAAREASRALAEGRLSPTTWQELVERAFRGASVEEIARAIDVESLLTRARAAARGAAVVPFALSFPGGEGPRIVTKLFVLRAGRANPPHAHDNMVSMHYVLRGRFRVRHYDRVRDEPGGIVLRPTIDRILGPGEATSISDERDNVHWHVAETDGVLLDVLCVDLEGRPTDTHLLDPVRAEALEGGLLRAPRLPTVGEALERFG</sequence>